<feature type="domain" description="Glycoside hydrolase family 9" evidence="9">
    <location>
        <begin position="125"/>
        <end position="580"/>
    </location>
</feature>
<dbReference type="SUPFAM" id="SSF81296">
    <property type="entry name" value="E set domains"/>
    <property type="match status" value="1"/>
</dbReference>
<dbReference type="InterPro" id="IPR013783">
    <property type="entry name" value="Ig-like_fold"/>
</dbReference>
<protein>
    <recommendedName>
        <fullName evidence="8">Endoglucanase</fullName>
        <ecNumber evidence="8">3.2.1.4</ecNumber>
    </recommendedName>
</protein>
<dbReference type="EC" id="3.2.1.4" evidence="8"/>
<dbReference type="PROSITE" id="PS00592">
    <property type="entry name" value="GH9_2"/>
    <property type="match status" value="1"/>
</dbReference>
<evidence type="ECO:0000256" key="2">
    <source>
        <dbReference type="ARBA" id="ARBA00022801"/>
    </source>
</evidence>
<dbReference type="PANTHER" id="PTHR22298">
    <property type="entry name" value="ENDO-1,4-BETA-GLUCANASE"/>
    <property type="match status" value="1"/>
</dbReference>
<keyword evidence="8" id="KW-0136">Cellulose degradation</keyword>
<keyword evidence="4 6" id="KW-0326">Glycosidase</keyword>
<feature type="active site" evidence="6">
    <location>
        <position position="514"/>
    </location>
</feature>
<dbReference type="Pfam" id="PF00759">
    <property type="entry name" value="Glyco_hydro_9"/>
    <property type="match status" value="1"/>
</dbReference>
<evidence type="ECO:0000256" key="8">
    <source>
        <dbReference type="RuleBase" id="RU361166"/>
    </source>
</evidence>
<dbReference type="Gene3D" id="2.60.40.10">
    <property type="entry name" value="Immunoglobulins"/>
    <property type="match status" value="1"/>
</dbReference>
<dbReference type="InterPro" id="IPR018221">
    <property type="entry name" value="Glyco_hydro_9_His_AS"/>
</dbReference>
<sequence>MNKRNVAVWARNVLGGLLLSGTTLVNGQSLSEAIRLNQIGFYPNAPKVAVVVGADAGTFQLMTPDQKKTVYTGTLGEQRQNAISGKTTRLADFSAFKKNGTYVLVIPGVGHSYPFEIRSNVHREAAIGSLKGFYYQRMSTELPAKFAGQWARLAGHPDTRVLIHPSAADDKRPAGSVISSPRGWYDAGDYNKYIVNSGITVGTLLSLYEDFPAYFKTFEINIPESGNNVPDLLDETLWNLRWMLTMQDPNGGGVYHKLTNPSFDGMVMPDKALKDRYVVQKSVTAALDFAAVMAQSARVFKPFNKELPGLADSCLTAAVKAWEWAKKNPDKLYRQDEMNKQFDPDVSTGTYGDNNTSDEWIWAAAELYVTTKNDAYYTAINLFPDDKTPLPSWNQVRTLGYYTLARFEKSLTATGKKDLPALRQMLIRNAHNLIQGADQHAYRMVFGKVASDYIWGSSAVAANQGIALIQAYKLTNDKKYLNYALANLDYLLGRNATGYSFLTGYGDKPVLNPHHRSSVADGIDAPVPGLLSGGPNGNAPRQDKCPGYTATSADEMFIDASCSYASNEIAINWNAPMVYLGAALEALQNDGGFTAGSK</sequence>
<keyword evidence="2 6" id="KW-0378">Hydrolase</keyword>
<dbReference type="GO" id="GO:0016787">
    <property type="term" value="F:hydrolase activity"/>
    <property type="evidence" value="ECO:0007669"/>
    <property type="project" value="UniProtKB-KW"/>
</dbReference>
<gene>
    <name evidence="11" type="ORF">GCM10023189_40000</name>
</gene>
<organism evidence="11 12">
    <name type="scientific">Nibrella saemangeumensis</name>
    <dbReference type="NCBI Taxonomy" id="1084526"/>
    <lineage>
        <taxon>Bacteria</taxon>
        <taxon>Pseudomonadati</taxon>
        <taxon>Bacteroidota</taxon>
        <taxon>Cytophagia</taxon>
        <taxon>Cytophagales</taxon>
        <taxon>Spirosomataceae</taxon>
        <taxon>Nibrella</taxon>
    </lineage>
</organism>
<evidence type="ECO:0000313" key="12">
    <source>
        <dbReference type="Proteomes" id="UP001501175"/>
    </source>
</evidence>
<dbReference type="InterPro" id="IPR004197">
    <property type="entry name" value="Cellulase_Ig-like"/>
</dbReference>
<evidence type="ECO:0000256" key="4">
    <source>
        <dbReference type="ARBA" id="ARBA00023295"/>
    </source>
</evidence>
<dbReference type="InterPro" id="IPR014756">
    <property type="entry name" value="Ig_E-set"/>
</dbReference>
<keyword evidence="12" id="KW-1185">Reference proteome</keyword>
<dbReference type="RefSeq" id="WP_345246330.1">
    <property type="nucleotide sequence ID" value="NZ_BAABHD010000071.1"/>
</dbReference>
<evidence type="ECO:0000259" key="9">
    <source>
        <dbReference type="Pfam" id="PF00759"/>
    </source>
</evidence>
<dbReference type="InterPro" id="IPR012341">
    <property type="entry name" value="6hp_glycosidase-like_sf"/>
</dbReference>
<dbReference type="Gene3D" id="1.50.10.10">
    <property type="match status" value="1"/>
</dbReference>
<keyword evidence="5 6" id="KW-0624">Polysaccharide degradation</keyword>
<comment type="caution">
    <text evidence="11">The sequence shown here is derived from an EMBL/GenBank/DDBJ whole genome shotgun (WGS) entry which is preliminary data.</text>
</comment>
<dbReference type="InterPro" id="IPR033126">
    <property type="entry name" value="Glyco_hydro_9_Asp/Glu_AS"/>
</dbReference>
<evidence type="ECO:0000256" key="3">
    <source>
        <dbReference type="ARBA" id="ARBA00023277"/>
    </source>
</evidence>
<evidence type="ECO:0000313" key="11">
    <source>
        <dbReference type="EMBL" id="GAA4462823.1"/>
    </source>
</evidence>
<dbReference type="EMBL" id="BAABHD010000071">
    <property type="protein sequence ID" value="GAA4462823.1"/>
    <property type="molecule type" value="Genomic_DNA"/>
</dbReference>
<feature type="domain" description="Cellulase Ig-like" evidence="10">
    <location>
        <begin position="32"/>
        <end position="110"/>
    </location>
</feature>
<name>A0ABP8N7U4_9BACT</name>
<feature type="active site" evidence="7">
    <location>
        <position position="559"/>
    </location>
</feature>
<dbReference type="InterPro" id="IPR008928">
    <property type="entry name" value="6-hairpin_glycosidase_sf"/>
</dbReference>
<keyword evidence="3 6" id="KW-0119">Carbohydrate metabolism</keyword>
<accession>A0ABP8N7U4</accession>
<reference evidence="12" key="1">
    <citation type="journal article" date="2019" name="Int. J. Syst. Evol. Microbiol.">
        <title>The Global Catalogue of Microorganisms (GCM) 10K type strain sequencing project: providing services to taxonomists for standard genome sequencing and annotation.</title>
        <authorList>
            <consortium name="The Broad Institute Genomics Platform"/>
            <consortium name="The Broad Institute Genome Sequencing Center for Infectious Disease"/>
            <person name="Wu L."/>
            <person name="Ma J."/>
        </authorList>
    </citation>
    <scope>NUCLEOTIDE SEQUENCE [LARGE SCALE GENOMIC DNA]</scope>
    <source>
        <strain evidence="12">JCM 17927</strain>
    </source>
</reference>
<evidence type="ECO:0000256" key="7">
    <source>
        <dbReference type="PROSITE-ProRule" id="PRU10060"/>
    </source>
</evidence>
<evidence type="ECO:0000256" key="1">
    <source>
        <dbReference type="ARBA" id="ARBA00007072"/>
    </source>
</evidence>
<comment type="catalytic activity">
    <reaction evidence="8">
        <text>Endohydrolysis of (1-&gt;4)-beta-D-glucosidic linkages in cellulose, lichenin and cereal beta-D-glucans.</text>
        <dbReference type="EC" id="3.2.1.4"/>
    </reaction>
</comment>
<dbReference type="CDD" id="cd02850">
    <property type="entry name" value="E_set_Cellulase_N"/>
    <property type="match status" value="1"/>
</dbReference>
<comment type="similarity">
    <text evidence="1 6 8">Belongs to the glycosyl hydrolase 9 (cellulase E) family.</text>
</comment>
<feature type="active site" evidence="7">
    <location>
        <position position="568"/>
    </location>
</feature>
<dbReference type="InterPro" id="IPR001701">
    <property type="entry name" value="Glyco_hydro_9"/>
</dbReference>
<evidence type="ECO:0000256" key="5">
    <source>
        <dbReference type="ARBA" id="ARBA00023326"/>
    </source>
</evidence>
<dbReference type="PROSITE" id="PS00698">
    <property type="entry name" value="GH9_3"/>
    <property type="match status" value="1"/>
</dbReference>
<dbReference type="SUPFAM" id="SSF48208">
    <property type="entry name" value="Six-hairpin glycosidases"/>
    <property type="match status" value="1"/>
</dbReference>
<evidence type="ECO:0000256" key="6">
    <source>
        <dbReference type="PROSITE-ProRule" id="PRU10059"/>
    </source>
</evidence>
<dbReference type="Pfam" id="PF02927">
    <property type="entry name" value="CelD_N"/>
    <property type="match status" value="1"/>
</dbReference>
<proteinExistence type="inferred from homology"/>
<dbReference type="Proteomes" id="UP001501175">
    <property type="component" value="Unassembled WGS sequence"/>
</dbReference>
<evidence type="ECO:0000259" key="10">
    <source>
        <dbReference type="Pfam" id="PF02927"/>
    </source>
</evidence>